<dbReference type="GO" id="GO:0055085">
    <property type="term" value="P:transmembrane transport"/>
    <property type="evidence" value="ECO:0007669"/>
    <property type="project" value="InterPro"/>
</dbReference>
<feature type="transmembrane region" description="Helical" evidence="7">
    <location>
        <begin position="90"/>
        <end position="113"/>
    </location>
</feature>
<dbReference type="PANTHER" id="PTHR30151">
    <property type="entry name" value="ALKANE SULFONATE ABC TRANSPORTER-RELATED, MEMBRANE SUBUNIT"/>
    <property type="match status" value="1"/>
</dbReference>
<dbReference type="PROSITE" id="PS50928">
    <property type="entry name" value="ABC_TM1"/>
    <property type="match status" value="1"/>
</dbReference>
<evidence type="ECO:0000256" key="5">
    <source>
        <dbReference type="ARBA" id="ARBA00022989"/>
    </source>
</evidence>
<evidence type="ECO:0000259" key="9">
    <source>
        <dbReference type="PROSITE" id="PS50928"/>
    </source>
</evidence>
<organism evidence="10 11">
    <name type="scientific">Nocardioides flavescens</name>
    <dbReference type="NCBI Taxonomy" id="2691959"/>
    <lineage>
        <taxon>Bacteria</taxon>
        <taxon>Bacillati</taxon>
        <taxon>Actinomycetota</taxon>
        <taxon>Actinomycetes</taxon>
        <taxon>Propionibacteriales</taxon>
        <taxon>Nocardioidaceae</taxon>
        <taxon>Nocardioides</taxon>
    </lineage>
</organism>
<keyword evidence="4 7" id="KW-0812">Transmembrane</keyword>
<evidence type="ECO:0000256" key="4">
    <source>
        <dbReference type="ARBA" id="ARBA00022692"/>
    </source>
</evidence>
<dbReference type="PANTHER" id="PTHR30151:SF0">
    <property type="entry name" value="ABC TRANSPORTER PERMEASE PROTEIN MJ0413-RELATED"/>
    <property type="match status" value="1"/>
</dbReference>
<evidence type="ECO:0000256" key="7">
    <source>
        <dbReference type="RuleBase" id="RU363032"/>
    </source>
</evidence>
<gene>
    <name evidence="10" type="ORF">GRQ65_03655</name>
</gene>
<protein>
    <submittedName>
        <fullName evidence="10">ABC transporter permease subunit</fullName>
    </submittedName>
</protein>
<dbReference type="InterPro" id="IPR035906">
    <property type="entry name" value="MetI-like_sf"/>
</dbReference>
<evidence type="ECO:0000256" key="1">
    <source>
        <dbReference type="ARBA" id="ARBA00004651"/>
    </source>
</evidence>
<keyword evidence="3" id="KW-1003">Cell membrane</keyword>
<dbReference type="EMBL" id="WUEK01000002">
    <property type="protein sequence ID" value="MXG88640.1"/>
    <property type="molecule type" value="Genomic_DNA"/>
</dbReference>
<evidence type="ECO:0000256" key="8">
    <source>
        <dbReference type="SAM" id="MobiDB-lite"/>
    </source>
</evidence>
<dbReference type="Proteomes" id="UP000473325">
    <property type="component" value="Unassembled WGS sequence"/>
</dbReference>
<dbReference type="Gene3D" id="1.10.3720.10">
    <property type="entry name" value="MetI-like"/>
    <property type="match status" value="1"/>
</dbReference>
<proteinExistence type="inferred from homology"/>
<accession>A0A6L7EPW5</accession>
<feature type="transmembrane region" description="Helical" evidence="7">
    <location>
        <begin position="125"/>
        <end position="146"/>
    </location>
</feature>
<evidence type="ECO:0000313" key="11">
    <source>
        <dbReference type="Proteomes" id="UP000473325"/>
    </source>
</evidence>
<dbReference type="CDD" id="cd06261">
    <property type="entry name" value="TM_PBP2"/>
    <property type="match status" value="1"/>
</dbReference>
<dbReference type="Pfam" id="PF00528">
    <property type="entry name" value="BPD_transp_1"/>
    <property type="match status" value="1"/>
</dbReference>
<evidence type="ECO:0000313" key="10">
    <source>
        <dbReference type="EMBL" id="MXG88640.1"/>
    </source>
</evidence>
<keyword evidence="6 7" id="KW-0472">Membrane</keyword>
<keyword evidence="2 7" id="KW-0813">Transport</keyword>
<dbReference type="AlphaFoldDB" id="A0A6L7EPW5"/>
<feature type="transmembrane region" description="Helical" evidence="7">
    <location>
        <begin position="196"/>
        <end position="217"/>
    </location>
</feature>
<evidence type="ECO:0000256" key="6">
    <source>
        <dbReference type="ARBA" id="ARBA00023136"/>
    </source>
</evidence>
<feature type="transmembrane region" description="Helical" evidence="7">
    <location>
        <begin position="40"/>
        <end position="60"/>
    </location>
</feature>
<evidence type="ECO:0000256" key="3">
    <source>
        <dbReference type="ARBA" id="ARBA00022475"/>
    </source>
</evidence>
<keyword evidence="5 7" id="KW-1133">Transmembrane helix</keyword>
<feature type="region of interest" description="Disordered" evidence="8">
    <location>
        <begin position="1"/>
        <end position="27"/>
    </location>
</feature>
<dbReference type="RefSeq" id="WP_160875276.1">
    <property type="nucleotide sequence ID" value="NZ_WUEK01000002.1"/>
</dbReference>
<evidence type="ECO:0000256" key="2">
    <source>
        <dbReference type="ARBA" id="ARBA00022448"/>
    </source>
</evidence>
<sequence>MTTVSDQPTSASSTVGRRRSTTEIEQDTPQWRKVLTSDPAARVTSLLAFVLFWVVVSALFDRVPGPVAVWTSLVDEFSRGEVFGNFGSTLYRFGVGVALATVVGVAVGVLMGLSQLSRAFLESPVLVALSIPAIIWAFLTVMWFGFGDTGPIITTFLTSVPFVIVNVAQGVRGVSRDLRDMSATYDVPMGRRVRDLVLPAVTGYIAAGVRFAIIIGWNGVLLAEWFGGGGGVGYRARFWYDANRYAGFAAWVVLFVGFIVLLDRFVLDKAIQRSFRWRDAR</sequence>
<feature type="transmembrane region" description="Helical" evidence="7">
    <location>
        <begin position="152"/>
        <end position="175"/>
    </location>
</feature>
<feature type="transmembrane region" description="Helical" evidence="7">
    <location>
        <begin position="245"/>
        <end position="267"/>
    </location>
</feature>
<dbReference type="SUPFAM" id="SSF161098">
    <property type="entry name" value="MetI-like"/>
    <property type="match status" value="1"/>
</dbReference>
<feature type="compositionally biased region" description="Polar residues" evidence="8">
    <location>
        <begin position="1"/>
        <end position="15"/>
    </location>
</feature>
<dbReference type="InterPro" id="IPR000515">
    <property type="entry name" value="MetI-like"/>
</dbReference>
<keyword evidence="11" id="KW-1185">Reference proteome</keyword>
<reference evidence="10 11" key="1">
    <citation type="submission" date="2019-12" db="EMBL/GenBank/DDBJ databases">
        <authorList>
            <person name="Kun Z."/>
        </authorList>
    </citation>
    <scope>NUCLEOTIDE SEQUENCE [LARGE SCALE GENOMIC DNA]</scope>
    <source>
        <strain evidence="10 11">YIM 123512</strain>
    </source>
</reference>
<comment type="similarity">
    <text evidence="7">Belongs to the binding-protein-dependent transport system permease family.</text>
</comment>
<feature type="domain" description="ABC transmembrane type-1" evidence="9">
    <location>
        <begin position="86"/>
        <end position="266"/>
    </location>
</feature>
<name>A0A6L7EPW5_9ACTN</name>
<dbReference type="GO" id="GO:0005886">
    <property type="term" value="C:plasma membrane"/>
    <property type="evidence" value="ECO:0007669"/>
    <property type="project" value="UniProtKB-SubCell"/>
</dbReference>
<comment type="subcellular location">
    <subcellularLocation>
        <location evidence="1 7">Cell membrane</location>
        <topology evidence="1 7">Multi-pass membrane protein</topology>
    </subcellularLocation>
</comment>
<comment type="caution">
    <text evidence="10">The sequence shown here is derived from an EMBL/GenBank/DDBJ whole genome shotgun (WGS) entry which is preliminary data.</text>
</comment>